<sequence length="68" mass="7999">MDSLSRYDNRTTLRTQESQKMEGDCHIKTWSATRKLKLPSKDITIQNGEKIHARQSEDRFYQLSSPEL</sequence>
<accession>A0A0B6ZRI5</accession>
<evidence type="ECO:0000313" key="2">
    <source>
        <dbReference type="EMBL" id="CEK71274.1"/>
    </source>
</evidence>
<feature type="region of interest" description="Disordered" evidence="1">
    <location>
        <begin position="1"/>
        <end position="20"/>
    </location>
</feature>
<protein>
    <submittedName>
        <fullName evidence="2">Uncharacterized protein</fullName>
    </submittedName>
</protein>
<dbReference type="AlphaFoldDB" id="A0A0B6ZRI5"/>
<proteinExistence type="predicted"/>
<name>A0A0B6ZRI5_9EUPU</name>
<reference evidence="2" key="1">
    <citation type="submission" date="2014-12" db="EMBL/GenBank/DDBJ databases">
        <title>Insight into the proteome of Arion vulgaris.</title>
        <authorList>
            <person name="Aradska J."/>
            <person name="Bulat T."/>
            <person name="Smidak R."/>
            <person name="Sarate P."/>
            <person name="Gangsoo J."/>
            <person name="Sialana F."/>
            <person name="Bilban M."/>
            <person name="Lubec G."/>
        </authorList>
    </citation>
    <scope>NUCLEOTIDE SEQUENCE</scope>
    <source>
        <tissue evidence="2">Skin</tissue>
    </source>
</reference>
<evidence type="ECO:0000256" key="1">
    <source>
        <dbReference type="SAM" id="MobiDB-lite"/>
    </source>
</evidence>
<organism evidence="2">
    <name type="scientific">Arion vulgaris</name>
    <dbReference type="NCBI Taxonomy" id="1028688"/>
    <lineage>
        <taxon>Eukaryota</taxon>
        <taxon>Metazoa</taxon>
        <taxon>Spiralia</taxon>
        <taxon>Lophotrochozoa</taxon>
        <taxon>Mollusca</taxon>
        <taxon>Gastropoda</taxon>
        <taxon>Heterobranchia</taxon>
        <taxon>Euthyneura</taxon>
        <taxon>Panpulmonata</taxon>
        <taxon>Eupulmonata</taxon>
        <taxon>Stylommatophora</taxon>
        <taxon>Helicina</taxon>
        <taxon>Arionoidea</taxon>
        <taxon>Arionidae</taxon>
        <taxon>Arion</taxon>
    </lineage>
</organism>
<dbReference type="EMBL" id="HACG01024409">
    <property type="protein sequence ID" value="CEK71274.1"/>
    <property type="molecule type" value="Transcribed_RNA"/>
</dbReference>
<gene>
    <name evidence="2" type="primary">ORF77628</name>
</gene>